<keyword evidence="3" id="KW-0547">Nucleotide-binding</keyword>
<keyword evidence="2" id="KW-0813">Transport</keyword>
<dbReference type="SUPFAM" id="SSF52540">
    <property type="entry name" value="P-loop containing nucleoside triphosphate hydrolases"/>
    <property type="match status" value="1"/>
</dbReference>
<evidence type="ECO:0000256" key="1">
    <source>
        <dbReference type="ARBA" id="ARBA00005417"/>
    </source>
</evidence>
<keyword evidence="4 6" id="KW-0067">ATP-binding</keyword>
<accession>A0A511WQR5</accession>
<dbReference type="PANTHER" id="PTHR43335">
    <property type="entry name" value="ABC TRANSPORTER, ATP-BINDING PROTEIN"/>
    <property type="match status" value="1"/>
</dbReference>
<dbReference type="GO" id="GO:0005524">
    <property type="term" value="F:ATP binding"/>
    <property type="evidence" value="ECO:0007669"/>
    <property type="project" value="UniProtKB-KW"/>
</dbReference>
<protein>
    <submittedName>
        <fullName evidence="6">ABC transporter ATP-binding protein</fullName>
    </submittedName>
</protein>
<gene>
    <name evidence="6" type="ORF">HFA01_17460</name>
</gene>
<name>A0A511WQR5_9BACI</name>
<dbReference type="PROSITE" id="PS00211">
    <property type="entry name" value="ABC_TRANSPORTER_1"/>
    <property type="match status" value="1"/>
</dbReference>
<feature type="domain" description="ABC transporter" evidence="5">
    <location>
        <begin position="3"/>
        <end position="228"/>
    </location>
</feature>
<comment type="caution">
    <text evidence="6">The sequence shown here is derived from an EMBL/GenBank/DDBJ whole genome shotgun (WGS) entry which is preliminary data.</text>
</comment>
<dbReference type="InterPro" id="IPR027417">
    <property type="entry name" value="P-loop_NTPase"/>
</dbReference>
<keyword evidence="7" id="KW-1185">Reference proteome</keyword>
<dbReference type="EMBL" id="BJYD01000016">
    <property type="protein sequence ID" value="GEN53484.1"/>
    <property type="molecule type" value="Genomic_DNA"/>
</dbReference>
<evidence type="ECO:0000259" key="5">
    <source>
        <dbReference type="PROSITE" id="PS50893"/>
    </source>
</evidence>
<organism evidence="6 7">
    <name type="scientific">Halobacillus faecis</name>
    <dbReference type="NCBI Taxonomy" id="360184"/>
    <lineage>
        <taxon>Bacteria</taxon>
        <taxon>Bacillati</taxon>
        <taxon>Bacillota</taxon>
        <taxon>Bacilli</taxon>
        <taxon>Bacillales</taxon>
        <taxon>Bacillaceae</taxon>
        <taxon>Halobacillus</taxon>
    </lineage>
</organism>
<dbReference type="AlphaFoldDB" id="A0A511WQR5"/>
<comment type="similarity">
    <text evidence="1">Belongs to the ABC transporter superfamily.</text>
</comment>
<dbReference type="Gene3D" id="3.40.50.300">
    <property type="entry name" value="P-loop containing nucleotide triphosphate hydrolases"/>
    <property type="match status" value="1"/>
</dbReference>
<proteinExistence type="inferred from homology"/>
<dbReference type="InterPro" id="IPR003593">
    <property type="entry name" value="AAA+_ATPase"/>
</dbReference>
<evidence type="ECO:0000256" key="3">
    <source>
        <dbReference type="ARBA" id="ARBA00022741"/>
    </source>
</evidence>
<dbReference type="PROSITE" id="PS50893">
    <property type="entry name" value="ABC_TRANSPORTER_2"/>
    <property type="match status" value="1"/>
</dbReference>
<sequence length="307" mass="34857">MMIHLKNLTKIFDKEYAVRNITFDLPPGKCTALLGPNGAGKTTTLKMIAGLMHPTSGQVELSNGMRGDIRQYIGYLPQHPQFHNWMTGKEFLQYVARLSHIPHLESKKLAERLLERVGIADAKNRKISSYSGGMKQRLGIAQAMIHKPSVLLLDEPVSALDPIGRRDVLNLMEELKQEATLLYSTHILSDAEEASDEILLMHKGSIVESGSLQDVKERHQLDKITLRFEGDMQSYQEKVEAFPFVTHTDIQKKKLHVYVQNVHEARAVLLDLVNKEKWPLLFFEVGQTTLEDLFMKVVNEHAMADHL</sequence>
<evidence type="ECO:0000256" key="2">
    <source>
        <dbReference type="ARBA" id="ARBA00022448"/>
    </source>
</evidence>
<dbReference type="Pfam" id="PF13732">
    <property type="entry name" value="DrrA1-3_C"/>
    <property type="match status" value="1"/>
</dbReference>
<dbReference type="PANTHER" id="PTHR43335:SF11">
    <property type="entry name" value="ABC TRANSPORTER RELATED"/>
    <property type="match status" value="1"/>
</dbReference>
<dbReference type="Proteomes" id="UP000321886">
    <property type="component" value="Unassembled WGS sequence"/>
</dbReference>
<evidence type="ECO:0000313" key="6">
    <source>
        <dbReference type="EMBL" id="GEN53484.1"/>
    </source>
</evidence>
<dbReference type="InterPro" id="IPR003439">
    <property type="entry name" value="ABC_transporter-like_ATP-bd"/>
</dbReference>
<evidence type="ECO:0000313" key="7">
    <source>
        <dbReference type="Proteomes" id="UP000321886"/>
    </source>
</evidence>
<dbReference type="SMART" id="SM00382">
    <property type="entry name" value="AAA"/>
    <property type="match status" value="1"/>
</dbReference>
<reference evidence="6 7" key="1">
    <citation type="submission" date="2019-07" db="EMBL/GenBank/DDBJ databases">
        <title>Whole genome shotgun sequence of Halobacillus faecis NBRC 103569.</title>
        <authorList>
            <person name="Hosoyama A."/>
            <person name="Uohara A."/>
            <person name="Ohji S."/>
            <person name="Ichikawa N."/>
        </authorList>
    </citation>
    <scope>NUCLEOTIDE SEQUENCE [LARGE SCALE GENOMIC DNA]</scope>
    <source>
        <strain evidence="6 7">NBRC 103569</strain>
    </source>
</reference>
<dbReference type="InterPro" id="IPR017871">
    <property type="entry name" value="ABC_transporter-like_CS"/>
</dbReference>
<dbReference type="Pfam" id="PF00005">
    <property type="entry name" value="ABC_tran"/>
    <property type="match status" value="1"/>
</dbReference>
<evidence type="ECO:0000256" key="4">
    <source>
        <dbReference type="ARBA" id="ARBA00022840"/>
    </source>
</evidence>
<dbReference type="GO" id="GO:0016887">
    <property type="term" value="F:ATP hydrolysis activity"/>
    <property type="evidence" value="ECO:0007669"/>
    <property type="project" value="InterPro"/>
</dbReference>
<dbReference type="InterPro" id="IPR025302">
    <property type="entry name" value="DrrA1/2-like_C"/>
</dbReference>